<accession>A0A821MJ80</accession>
<dbReference type="AlphaFoldDB" id="A0A821MJ80"/>
<dbReference type="Proteomes" id="UP000663880">
    <property type="component" value="Unassembled WGS sequence"/>
</dbReference>
<organism evidence="2 3">
    <name type="scientific">Pieris macdunnoughi</name>
    <dbReference type="NCBI Taxonomy" id="345717"/>
    <lineage>
        <taxon>Eukaryota</taxon>
        <taxon>Metazoa</taxon>
        <taxon>Ecdysozoa</taxon>
        <taxon>Arthropoda</taxon>
        <taxon>Hexapoda</taxon>
        <taxon>Insecta</taxon>
        <taxon>Pterygota</taxon>
        <taxon>Neoptera</taxon>
        <taxon>Endopterygota</taxon>
        <taxon>Lepidoptera</taxon>
        <taxon>Glossata</taxon>
        <taxon>Ditrysia</taxon>
        <taxon>Papilionoidea</taxon>
        <taxon>Pieridae</taxon>
        <taxon>Pierinae</taxon>
        <taxon>Pieris</taxon>
    </lineage>
</organism>
<dbReference type="EMBL" id="CAJOBZ010000003">
    <property type="protein sequence ID" value="CAF4769517.1"/>
    <property type="molecule type" value="Genomic_DNA"/>
</dbReference>
<gene>
    <name evidence="2" type="ORF">PMACD_LOCUS1742</name>
</gene>
<name>A0A821MJ80_9NEOP</name>
<dbReference type="GO" id="GO:0031398">
    <property type="term" value="P:positive regulation of protein ubiquitination"/>
    <property type="evidence" value="ECO:0007669"/>
    <property type="project" value="TreeGrafter"/>
</dbReference>
<proteinExistence type="predicted"/>
<dbReference type="SUPFAM" id="SSF81383">
    <property type="entry name" value="F-box domain"/>
    <property type="match status" value="1"/>
</dbReference>
<dbReference type="PANTHER" id="PTHR20933:SF3">
    <property type="entry name" value="F-BOX ONLY PROTEIN 33"/>
    <property type="match status" value="1"/>
</dbReference>
<keyword evidence="3" id="KW-1185">Reference proteome</keyword>
<evidence type="ECO:0000313" key="3">
    <source>
        <dbReference type="Proteomes" id="UP000663880"/>
    </source>
</evidence>
<dbReference type="SMART" id="SM00256">
    <property type="entry name" value="FBOX"/>
    <property type="match status" value="1"/>
</dbReference>
<protein>
    <recommendedName>
        <fullName evidence="1">F-box domain-containing protein</fullName>
    </recommendedName>
</protein>
<dbReference type="InterPro" id="IPR032675">
    <property type="entry name" value="LRR_dom_sf"/>
</dbReference>
<evidence type="ECO:0000313" key="2">
    <source>
        <dbReference type="EMBL" id="CAF4769517.1"/>
    </source>
</evidence>
<feature type="domain" description="F-box" evidence="1">
    <location>
        <begin position="8"/>
        <end position="47"/>
    </location>
</feature>
<dbReference type="Gene3D" id="3.80.10.10">
    <property type="entry name" value="Ribonuclease Inhibitor"/>
    <property type="match status" value="1"/>
</dbReference>
<dbReference type="OrthoDB" id="8757000at2759"/>
<dbReference type="InterPro" id="IPR036047">
    <property type="entry name" value="F-box-like_dom_sf"/>
</dbReference>
<dbReference type="InterPro" id="IPR001810">
    <property type="entry name" value="F-box_dom"/>
</dbReference>
<dbReference type="PANTHER" id="PTHR20933">
    <property type="entry name" value="F-BOX ONLY PROTEIN 33"/>
    <property type="match status" value="1"/>
</dbReference>
<evidence type="ECO:0000259" key="1">
    <source>
        <dbReference type="SMART" id="SM00256"/>
    </source>
</evidence>
<reference evidence="2" key="1">
    <citation type="submission" date="2021-02" db="EMBL/GenBank/DDBJ databases">
        <authorList>
            <person name="Steward A R."/>
        </authorList>
    </citation>
    <scope>NUCLEOTIDE SEQUENCE</scope>
</reference>
<dbReference type="Pfam" id="PF00646">
    <property type="entry name" value="F-box"/>
    <property type="match status" value="1"/>
</dbReference>
<sequence length="450" mass="52219">MSVGWANLPILPLRCILEHLSANDALAATSTCQHWRSAIQLYEGRKDVIKLSVKNIEKSMFLTRIFKKYTKHLHIYIDTTVVEELVSFMNYILPLYFETINLNELAFLGPSYILKNPNVPIPQLQRIIVETLVFKNLHSLQRLLLTGCEMATPKNENDRYVHKNVEYYSRPLTFSTKRCLDDTILSRSNVGLMMFSKLQSIVIDYEYLSSATVNTLSRLPALSLLTLNIGHKRPLSLPRFEWPPETLNVAINVIAVPLHRFNDIIEHVFVRGLLLVSLKVMFCKTFHVPLLSHLSRLYKSTLQEFVWVDAPCMSTTPFYRVVKPEPYDVCVNHILLMCWQCVQLRRLVIHGYWLWQYDVLGIVRLRSSLERLELSAVYSQQNHFGTGDNRILRVLANDDLDILEAQYIEKINEHTQFKWAPTTYEALPPALKLNATSKDRADYYMRETSI</sequence>
<comment type="caution">
    <text evidence="2">The sequence shown here is derived from an EMBL/GenBank/DDBJ whole genome shotgun (WGS) entry which is preliminary data.</text>
</comment>